<dbReference type="SUPFAM" id="SSF46894">
    <property type="entry name" value="C-terminal effector domain of the bipartite response regulators"/>
    <property type="match status" value="1"/>
</dbReference>
<dbReference type="CDD" id="cd06170">
    <property type="entry name" value="LuxR_C_like"/>
    <property type="match status" value="1"/>
</dbReference>
<evidence type="ECO:0000256" key="3">
    <source>
        <dbReference type="ARBA" id="ARBA00023163"/>
    </source>
</evidence>
<dbReference type="GO" id="GO:0006355">
    <property type="term" value="P:regulation of DNA-templated transcription"/>
    <property type="evidence" value="ECO:0007669"/>
    <property type="project" value="InterPro"/>
</dbReference>
<keyword evidence="1" id="KW-0805">Transcription regulation</keyword>
<evidence type="ECO:0000256" key="2">
    <source>
        <dbReference type="ARBA" id="ARBA00023125"/>
    </source>
</evidence>
<dbReference type="InterPro" id="IPR036388">
    <property type="entry name" value="WH-like_DNA-bd_sf"/>
</dbReference>
<dbReference type="AlphaFoldDB" id="A0A0F9KBQ2"/>
<gene>
    <name evidence="5" type="ORF">LCGC14_1350620</name>
</gene>
<dbReference type="InterPro" id="IPR016032">
    <property type="entry name" value="Sig_transdc_resp-reg_C-effctor"/>
</dbReference>
<proteinExistence type="predicted"/>
<name>A0A0F9KBQ2_9ZZZZ</name>
<evidence type="ECO:0000259" key="4">
    <source>
        <dbReference type="PROSITE" id="PS50043"/>
    </source>
</evidence>
<dbReference type="Gene3D" id="1.10.10.10">
    <property type="entry name" value="Winged helix-like DNA-binding domain superfamily/Winged helix DNA-binding domain"/>
    <property type="match status" value="1"/>
</dbReference>
<keyword evidence="2" id="KW-0238">DNA-binding</keyword>
<dbReference type="GO" id="GO:0003677">
    <property type="term" value="F:DNA binding"/>
    <property type="evidence" value="ECO:0007669"/>
    <property type="project" value="UniProtKB-KW"/>
</dbReference>
<sequence length="306" mass="33306">MTEQGRFNPLDPLGILGAVRRDVDRLATGLGLPAPPGTGNPGNPSVGLEEDVHQYLLGKQRPQESMSQTIARLTTGERLVEENLLTSAQHQVLALVKEGLSTEEIADRLNIGPGTVRVHLSDIRGQLGVGTMEEAVAALGQPTLRERVTIQVLREARAAEAPARAEARRAVAPRAVEATVDLERRAEESLEILVDPMVKTRSLETVGSFQFKLEDLDREVLAAWQMAPSGSVDKARLWLLHGALRRTSKVLAQVRTALVSIEEETLPMRIEVAERGFSSAIRILRETVATIPQAESIPRPGVEVLS</sequence>
<feature type="domain" description="HTH luxR-type" evidence="4">
    <location>
        <begin position="78"/>
        <end position="143"/>
    </location>
</feature>
<reference evidence="5" key="1">
    <citation type="journal article" date="2015" name="Nature">
        <title>Complex archaea that bridge the gap between prokaryotes and eukaryotes.</title>
        <authorList>
            <person name="Spang A."/>
            <person name="Saw J.H."/>
            <person name="Jorgensen S.L."/>
            <person name="Zaremba-Niedzwiedzka K."/>
            <person name="Martijn J."/>
            <person name="Lind A.E."/>
            <person name="van Eijk R."/>
            <person name="Schleper C."/>
            <person name="Guy L."/>
            <person name="Ettema T.J."/>
        </authorList>
    </citation>
    <scope>NUCLEOTIDE SEQUENCE</scope>
</reference>
<dbReference type="EMBL" id="LAZR01008345">
    <property type="protein sequence ID" value="KKM79368.1"/>
    <property type="molecule type" value="Genomic_DNA"/>
</dbReference>
<protein>
    <recommendedName>
        <fullName evidence="4">HTH luxR-type domain-containing protein</fullName>
    </recommendedName>
</protein>
<dbReference type="Pfam" id="PF00196">
    <property type="entry name" value="GerE"/>
    <property type="match status" value="1"/>
</dbReference>
<dbReference type="PROSITE" id="PS50043">
    <property type="entry name" value="HTH_LUXR_2"/>
    <property type="match status" value="1"/>
</dbReference>
<organism evidence="5">
    <name type="scientific">marine sediment metagenome</name>
    <dbReference type="NCBI Taxonomy" id="412755"/>
    <lineage>
        <taxon>unclassified sequences</taxon>
        <taxon>metagenomes</taxon>
        <taxon>ecological metagenomes</taxon>
    </lineage>
</organism>
<accession>A0A0F9KBQ2</accession>
<comment type="caution">
    <text evidence="5">The sequence shown here is derived from an EMBL/GenBank/DDBJ whole genome shotgun (WGS) entry which is preliminary data.</text>
</comment>
<keyword evidence="3" id="KW-0804">Transcription</keyword>
<evidence type="ECO:0000256" key="1">
    <source>
        <dbReference type="ARBA" id="ARBA00023015"/>
    </source>
</evidence>
<dbReference type="PANTHER" id="PTHR44688">
    <property type="entry name" value="DNA-BINDING TRANSCRIPTIONAL ACTIVATOR DEVR_DOSR"/>
    <property type="match status" value="1"/>
</dbReference>
<dbReference type="InterPro" id="IPR000792">
    <property type="entry name" value="Tscrpt_reg_LuxR_C"/>
</dbReference>
<evidence type="ECO:0000313" key="5">
    <source>
        <dbReference type="EMBL" id="KKM79368.1"/>
    </source>
</evidence>
<dbReference type="PANTHER" id="PTHR44688:SF16">
    <property type="entry name" value="DNA-BINDING TRANSCRIPTIONAL ACTIVATOR DEVR_DOSR"/>
    <property type="match status" value="1"/>
</dbReference>
<dbReference type="PRINTS" id="PR00038">
    <property type="entry name" value="HTHLUXR"/>
</dbReference>
<dbReference type="SMART" id="SM00421">
    <property type="entry name" value="HTH_LUXR"/>
    <property type="match status" value="1"/>
</dbReference>